<dbReference type="AlphaFoldDB" id="X6MC53"/>
<dbReference type="Proteomes" id="UP000023152">
    <property type="component" value="Unassembled WGS sequence"/>
</dbReference>
<evidence type="ECO:0000256" key="1">
    <source>
        <dbReference type="SAM" id="MobiDB-lite"/>
    </source>
</evidence>
<gene>
    <name evidence="3" type="ORF">RFI_25777</name>
</gene>
<proteinExistence type="predicted"/>
<keyword evidence="2" id="KW-0732">Signal</keyword>
<evidence type="ECO:0000256" key="2">
    <source>
        <dbReference type="SAM" id="SignalP"/>
    </source>
</evidence>
<dbReference type="EMBL" id="ASPP01022287">
    <property type="protein sequence ID" value="ETO11598.1"/>
    <property type="molecule type" value="Genomic_DNA"/>
</dbReference>
<feature type="non-terminal residue" evidence="3">
    <location>
        <position position="215"/>
    </location>
</feature>
<feature type="region of interest" description="Disordered" evidence="1">
    <location>
        <begin position="86"/>
        <end position="117"/>
    </location>
</feature>
<feature type="compositionally biased region" description="Polar residues" evidence="1">
    <location>
        <begin position="92"/>
        <end position="117"/>
    </location>
</feature>
<comment type="caution">
    <text evidence="3">The sequence shown here is derived from an EMBL/GenBank/DDBJ whole genome shotgun (WGS) entry which is preliminary data.</text>
</comment>
<accession>X6MC53</accession>
<name>X6MC53_RETFI</name>
<feature type="signal peptide" evidence="2">
    <location>
        <begin position="1"/>
        <end position="17"/>
    </location>
</feature>
<reference evidence="3 4" key="1">
    <citation type="journal article" date="2013" name="Curr. Biol.">
        <title>The Genome of the Foraminiferan Reticulomyxa filosa.</title>
        <authorList>
            <person name="Glockner G."/>
            <person name="Hulsmann N."/>
            <person name="Schleicher M."/>
            <person name="Noegel A.A."/>
            <person name="Eichinger L."/>
            <person name="Gallinger C."/>
            <person name="Pawlowski J."/>
            <person name="Sierra R."/>
            <person name="Euteneuer U."/>
            <person name="Pillet L."/>
            <person name="Moustafa A."/>
            <person name="Platzer M."/>
            <person name="Groth M."/>
            <person name="Szafranski K."/>
            <person name="Schliwa M."/>
        </authorList>
    </citation>
    <scope>NUCLEOTIDE SEQUENCE [LARGE SCALE GENOMIC DNA]</scope>
</reference>
<evidence type="ECO:0000313" key="4">
    <source>
        <dbReference type="Proteomes" id="UP000023152"/>
    </source>
</evidence>
<keyword evidence="4" id="KW-1185">Reference proteome</keyword>
<protein>
    <submittedName>
        <fullName evidence="3">Uncharacterized protein</fullName>
    </submittedName>
</protein>
<evidence type="ECO:0000313" key="3">
    <source>
        <dbReference type="EMBL" id="ETO11598.1"/>
    </source>
</evidence>
<feature type="chain" id="PRO_5004975242" evidence="2">
    <location>
        <begin position="18"/>
        <end position="215"/>
    </location>
</feature>
<sequence length="215" mass="24489">MYMHCICWGLMVQKVVCLPAVPLNESFIEYLNEVLLDCNAKHNNLTHVCDKEHDYARNDPQDGCTDRTTENGYLDIPDNSSIKLAMKDESSGRSSNTKGRYLTDTLSSQLTNPTQESLDMRSAHLNYVQSRSCEKNSEEAYNQQSTVTAMEKQRNISYDNNEAATADACAMDEQLDLSLNTPTVSRVNPQNYCHYYYNNNDNNDGYYRNNGNDDE</sequence>
<organism evidence="3 4">
    <name type="scientific">Reticulomyxa filosa</name>
    <dbReference type="NCBI Taxonomy" id="46433"/>
    <lineage>
        <taxon>Eukaryota</taxon>
        <taxon>Sar</taxon>
        <taxon>Rhizaria</taxon>
        <taxon>Retaria</taxon>
        <taxon>Foraminifera</taxon>
        <taxon>Monothalamids</taxon>
        <taxon>Reticulomyxidae</taxon>
        <taxon>Reticulomyxa</taxon>
    </lineage>
</organism>